<dbReference type="InterPro" id="IPR013751">
    <property type="entry name" value="ACP_syn_III_N"/>
</dbReference>
<feature type="domain" description="Beta-ketoacyl-[acyl-carrier-protein] synthase III C-terminal" evidence="11">
    <location>
        <begin position="248"/>
        <end position="336"/>
    </location>
</feature>
<dbReference type="NCBIfam" id="TIGR00747">
    <property type="entry name" value="fabH"/>
    <property type="match status" value="1"/>
</dbReference>
<dbReference type="EC" id="2.3.1.180" evidence="10"/>
<feature type="active site" evidence="10">
    <location>
        <position position="124"/>
    </location>
</feature>
<keyword evidence="14" id="KW-1185">Reference proteome</keyword>
<sequence length="342" mass="37528">MVQKARIISTGSYLPERVLSNNDLEKMVDTSDEWIISRTGMKERRLAAADEPTSEMGFQAAKKAIEKAGIKLEKIELILFATLTPDYPFPSTACLIQARLRDFFEQTGQTKDFNPAAVDLQAACTGYIYALSQAKAYIESGMYRSILIVASEKLSSIVNYQDRSTCVLFGDGAAACIVAAEGKGLFISDVCLGADGRLAELLIIPAGGSKKPASMETIQANQHYLQMEGKELFKHAVRRMEMAASCCLERASLKKEQIKWLIPHQANIRIIEAIAKRFDVPMEHVFLTLHKYGNTSASSVGIALDELLQEKDLREEDHILLVAFGAGLTWGAAILTCGAENA</sequence>
<dbReference type="Pfam" id="PF08545">
    <property type="entry name" value="ACP_syn_III"/>
    <property type="match status" value="1"/>
</dbReference>
<keyword evidence="2 10" id="KW-0963">Cytoplasm</keyword>
<dbReference type="PANTHER" id="PTHR34069">
    <property type="entry name" value="3-OXOACYL-[ACYL-CARRIER-PROTEIN] SYNTHASE 3"/>
    <property type="match status" value="1"/>
</dbReference>
<feature type="active site" evidence="10">
    <location>
        <position position="294"/>
    </location>
</feature>
<keyword evidence="7 10" id="KW-0275">Fatty acid biosynthesis</keyword>
<keyword evidence="5 10" id="KW-0276">Fatty acid metabolism</keyword>
<accession>A0ABX8YZW3</accession>
<proteinExistence type="inferred from homology"/>
<evidence type="ECO:0000313" key="13">
    <source>
        <dbReference type="EMBL" id="QZA58924.1"/>
    </source>
</evidence>
<evidence type="ECO:0000256" key="7">
    <source>
        <dbReference type="ARBA" id="ARBA00023160"/>
    </source>
</evidence>
<feature type="active site" evidence="10">
    <location>
        <position position="264"/>
    </location>
</feature>
<dbReference type="HAMAP" id="MF_01815">
    <property type="entry name" value="FabH"/>
    <property type="match status" value="1"/>
</dbReference>
<comment type="catalytic activity">
    <reaction evidence="10">
        <text>malonyl-[ACP] + acetyl-CoA + H(+) = 3-oxobutanoyl-[ACP] + CO2 + CoA</text>
        <dbReference type="Rhea" id="RHEA:12080"/>
        <dbReference type="Rhea" id="RHEA-COMP:9623"/>
        <dbReference type="Rhea" id="RHEA-COMP:9625"/>
        <dbReference type="ChEBI" id="CHEBI:15378"/>
        <dbReference type="ChEBI" id="CHEBI:16526"/>
        <dbReference type="ChEBI" id="CHEBI:57287"/>
        <dbReference type="ChEBI" id="CHEBI:57288"/>
        <dbReference type="ChEBI" id="CHEBI:78449"/>
        <dbReference type="ChEBI" id="CHEBI:78450"/>
        <dbReference type="EC" id="2.3.1.180"/>
    </reaction>
</comment>
<keyword evidence="3 10" id="KW-0444">Lipid biosynthesis</keyword>
<evidence type="ECO:0000256" key="8">
    <source>
        <dbReference type="ARBA" id="ARBA00023268"/>
    </source>
</evidence>
<gene>
    <name evidence="10" type="primary">fabH</name>
    <name evidence="13" type="ORF">RHAB15C_0000805</name>
</gene>
<dbReference type="GO" id="GO:0033818">
    <property type="term" value="F:beta-ketoacyl-acyl-carrier-protein synthase III activity"/>
    <property type="evidence" value="ECO:0007669"/>
    <property type="project" value="UniProtKB-EC"/>
</dbReference>
<evidence type="ECO:0000259" key="11">
    <source>
        <dbReference type="Pfam" id="PF08541"/>
    </source>
</evidence>
<comment type="subcellular location">
    <subcellularLocation>
        <location evidence="10">Cytoplasm</location>
    </subcellularLocation>
</comment>
<comment type="similarity">
    <text evidence="1 10">Belongs to the thiolase-like superfamily. FabH family.</text>
</comment>
<dbReference type="InterPro" id="IPR013747">
    <property type="entry name" value="ACP_syn_III_C"/>
</dbReference>
<reference evidence="13 14" key="1">
    <citation type="submission" date="2020-01" db="EMBL/GenBank/DDBJ databases">
        <authorList>
            <person name="Sixt B."/>
            <person name="Schulz F."/>
            <person name="Kostanjsek R."/>
            <person name="Koestlbacher S."/>
            <person name="Collingro A."/>
            <person name="Toenshoff E."/>
            <person name="Horn M."/>
        </authorList>
    </citation>
    <scope>NUCLEOTIDE SEQUENCE [LARGE SCALE GENOMIC DNA]</scope>
    <source>
        <strain evidence="13 14">15C</strain>
    </source>
</reference>
<feature type="region of interest" description="ACP-binding" evidence="10">
    <location>
        <begin position="265"/>
        <end position="269"/>
    </location>
</feature>
<keyword evidence="9 10" id="KW-0012">Acyltransferase</keyword>
<dbReference type="NCBIfam" id="NF006829">
    <property type="entry name" value="PRK09352.1"/>
    <property type="match status" value="1"/>
</dbReference>
<dbReference type="EMBL" id="CP075585">
    <property type="protein sequence ID" value="QZA58924.1"/>
    <property type="molecule type" value="Genomic_DNA"/>
</dbReference>
<name>A0ABX8YZW3_9BACT</name>
<evidence type="ECO:0000256" key="1">
    <source>
        <dbReference type="ARBA" id="ARBA00008642"/>
    </source>
</evidence>
<comment type="function">
    <text evidence="10">Catalyzes the condensation reaction of fatty acid synthesis by the addition to an acyl acceptor of two carbons from malonyl-ACP. Catalyzes the first condensation reaction which initiates fatty acid synthesis and may therefore play a role in governing the total rate of fatty acid production. Possesses both acetoacetyl-ACP synthase and acetyl transacylase activities. Its substrate specificity determines the biosynthesis of branched-chain and/or straight-chain of fatty acids.</text>
</comment>
<feature type="domain" description="Beta-ketoacyl-[acyl-carrier-protein] synthase III N-terminal" evidence="12">
    <location>
        <begin position="119"/>
        <end position="196"/>
    </location>
</feature>
<keyword evidence="8 10" id="KW-0511">Multifunctional enzyme</keyword>
<reference evidence="13 14" key="2">
    <citation type="submission" date="2021-05" db="EMBL/GenBank/DDBJ databases">
        <title>Ecology and evolution of chlamydial symbionts of arthropods.</title>
        <authorList>
            <person name="Halter T."/>
            <person name="Sixt B.S."/>
            <person name="Toenshoff E.R."/>
            <person name="Koestlbacher S."/>
            <person name="Schulz F."/>
            <person name="Kostanjsek R."/>
            <person name="Collingro A."/>
            <person name="Hendrickx F."/>
            <person name="Horn M."/>
        </authorList>
    </citation>
    <scope>NUCLEOTIDE SEQUENCE [LARGE SCALE GENOMIC DNA]</scope>
    <source>
        <strain evidence="13 14">15C</strain>
    </source>
</reference>
<evidence type="ECO:0000256" key="9">
    <source>
        <dbReference type="ARBA" id="ARBA00023315"/>
    </source>
</evidence>
<dbReference type="RefSeq" id="WP_194845385.1">
    <property type="nucleotide sequence ID" value="NZ_CP075585.1"/>
</dbReference>
<evidence type="ECO:0000256" key="6">
    <source>
        <dbReference type="ARBA" id="ARBA00023098"/>
    </source>
</evidence>
<evidence type="ECO:0000256" key="2">
    <source>
        <dbReference type="ARBA" id="ARBA00022490"/>
    </source>
</evidence>
<evidence type="ECO:0000256" key="5">
    <source>
        <dbReference type="ARBA" id="ARBA00022832"/>
    </source>
</evidence>
<dbReference type="SUPFAM" id="SSF53901">
    <property type="entry name" value="Thiolase-like"/>
    <property type="match status" value="1"/>
</dbReference>
<protein>
    <recommendedName>
        <fullName evidence="10">Beta-ketoacyl-[acyl-carrier-protein] synthase III</fullName>
        <shortName evidence="10">Beta-ketoacyl-ACP synthase III</shortName>
        <shortName evidence="10">KAS III</shortName>
        <ecNumber evidence="10">2.3.1.180</ecNumber>
    </recommendedName>
    <alternativeName>
        <fullName evidence="10">3-oxoacyl-[acyl-carrier-protein] synthase 3</fullName>
    </alternativeName>
    <alternativeName>
        <fullName evidence="10">3-oxoacyl-[acyl-carrier-protein] synthase III</fullName>
    </alternativeName>
</protein>
<dbReference type="Proteomes" id="UP000822862">
    <property type="component" value="Chromosome"/>
</dbReference>
<comment type="subunit">
    <text evidence="10">Homodimer.</text>
</comment>
<dbReference type="InterPro" id="IPR004655">
    <property type="entry name" value="FabH"/>
</dbReference>
<evidence type="ECO:0000259" key="12">
    <source>
        <dbReference type="Pfam" id="PF08545"/>
    </source>
</evidence>
<dbReference type="CDD" id="cd00830">
    <property type="entry name" value="KAS_III"/>
    <property type="match status" value="1"/>
</dbReference>
<dbReference type="InterPro" id="IPR016039">
    <property type="entry name" value="Thiolase-like"/>
</dbReference>
<comment type="pathway">
    <text evidence="10">Lipid metabolism; fatty acid biosynthesis.</text>
</comment>
<keyword evidence="6 10" id="KW-0443">Lipid metabolism</keyword>
<evidence type="ECO:0000256" key="4">
    <source>
        <dbReference type="ARBA" id="ARBA00022679"/>
    </source>
</evidence>
<dbReference type="Gene3D" id="3.40.47.10">
    <property type="match status" value="1"/>
</dbReference>
<dbReference type="PANTHER" id="PTHR34069:SF2">
    <property type="entry name" value="BETA-KETOACYL-[ACYL-CARRIER-PROTEIN] SYNTHASE III"/>
    <property type="match status" value="1"/>
</dbReference>
<dbReference type="Pfam" id="PF08541">
    <property type="entry name" value="ACP_syn_III_C"/>
    <property type="match status" value="1"/>
</dbReference>
<evidence type="ECO:0000256" key="10">
    <source>
        <dbReference type="HAMAP-Rule" id="MF_01815"/>
    </source>
</evidence>
<keyword evidence="4 10" id="KW-0808">Transferase</keyword>
<evidence type="ECO:0000313" key="14">
    <source>
        <dbReference type="Proteomes" id="UP000822862"/>
    </source>
</evidence>
<organism evidence="13 14">
    <name type="scientific">Candidatus Rhabdochlamydia porcellionis</name>
    <dbReference type="NCBI Taxonomy" id="225148"/>
    <lineage>
        <taxon>Bacteria</taxon>
        <taxon>Pseudomonadati</taxon>
        <taxon>Chlamydiota</taxon>
        <taxon>Chlamydiia</taxon>
        <taxon>Parachlamydiales</taxon>
        <taxon>Candidatus Rhabdochlamydiaceae</taxon>
        <taxon>Candidatus Rhabdochlamydia</taxon>
    </lineage>
</organism>
<comment type="domain">
    <text evidence="10">The last Arg residue of the ACP-binding site is essential for the weak association between ACP/AcpP and FabH.</text>
</comment>
<evidence type="ECO:0000256" key="3">
    <source>
        <dbReference type="ARBA" id="ARBA00022516"/>
    </source>
</evidence>